<organism evidence="1 2">
    <name type="scientific">Zalaria obscura</name>
    <dbReference type="NCBI Taxonomy" id="2024903"/>
    <lineage>
        <taxon>Eukaryota</taxon>
        <taxon>Fungi</taxon>
        <taxon>Dikarya</taxon>
        <taxon>Ascomycota</taxon>
        <taxon>Pezizomycotina</taxon>
        <taxon>Dothideomycetes</taxon>
        <taxon>Dothideomycetidae</taxon>
        <taxon>Dothideales</taxon>
        <taxon>Zalariaceae</taxon>
        <taxon>Zalaria</taxon>
    </lineage>
</organism>
<dbReference type="EMBL" id="JAMKPW020000021">
    <property type="protein sequence ID" value="KAK8207663.1"/>
    <property type="molecule type" value="Genomic_DNA"/>
</dbReference>
<proteinExistence type="predicted"/>
<accession>A0ACC3SCU2</accession>
<gene>
    <name evidence="1" type="ORF">M8818_004317</name>
</gene>
<keyword evidence="2" id="KW-1185">Reference proteome</keyword>
<dbReference type="Proteomes" id="UP001320706">
    <property type="component" value="Unassembled WGS sequence"/>
</dbReference>
<sequence>MTPPIAILGAGPSGLTLGRLLELANIPYIIFERDISAASTFTAGGTLDIHADSGQLALQEAGLIDQFKELAREDAPFALADAKGKIHTIFGEDGRTDRPEIDRKDLRALLLSSVPADRVRWGLRAQNVKRDTDGSMSVHFTNGSVELGFSLVVGADGVWSRARPLVTSAKPEYSGMYYLATSIKPDNPYFSSVVSLVGQGNYMALGDGKMVIAMKLGVGSYYIAVGLPLPEKWSTENAALLKDSAALRESLLHDHFVDWPLVHTDLIRNSDGDFYAWPLYSMPSESLSWKTVPGIALIGDAAHLTTPFSGEGVNCAMYDSLQLAQQIIKHGLDDLSGAVSEYERLMFLRAIDVIEKSAKSGKLMLAPDAPQGWLREFAGMDITE</sequence>
<name>A0ACC3SCU2_9PEZI</name>
<evidence type="ECO:0000313" key="1">
    <source>
        <dbReference type="EMBL" id="KAK8207663.1"/>
    </source>
</evidence>
<evidence type="ECO:0000313" key="2">
    <source>
        <dbReference type="Proteomes" id="UP001320706"/>
    </source>
</evidence>
<reference evidence="1" key="1">
    <citation type="submission" date="2024-02" db="EMBL/GenBank/DDBJ databases">
        <title>Metagenome Assembled Genome of Zalaria obscura JY119.</title>
        <authorList>
            <person name="Vighnesh L."/>
            <person name="Jagadeeshwari U."/>
            <person name="Venkata Ramana C."/>
            <person name="Sasikala C."/>
        </authorList>
    </citation>
    <scope>NUCLEOTIDE SEQUENCE</scope>
    <source>
        <strain evidence="1">JY119</strain>
    </source>
</reference>
<protein>
    <submittedName>
        <fullName evidence="1">Uncharacterized protein</fullName>
    </submittedName>
</protein>
<comment type="caution">
    <text evidence="1">The sequence shown here is derived from an EMBL/GenBank/DDBJ whole genome shotgun (WGS) entry which is preliminary data.</text>
</comment>